<dbReference type="Gene3D" id="3.10.180.10">
    <property type="entry name" value="2,3-Dihydroxybiphenyl 1,2-Dioxygenase, domain 1"/>
    <property type="match status" value="1"/>
</dbReference>
<dbReference type="Proteomes" id="UP000271374">
    <property type="component" value="Unassembled WGS sequence"/>
</dbReference>
<keyword evidence="2" id="KW-1185">Reference proteome</keyword>
<sequence>MIFEITNQVRVTNIMDGQKWYETVLKKKPDFIPHEGFAEWELIPGCWLQVAEGIPTVGNGPIRFGVTNIESERERLVKELGIEEFEIHSRPEVPVKWGAFSDPWGNQLGFFEYQDKVAEQDRIKIILGKIEV</sequence>
<dbReference type="EMBL" id="RXNT01000002">
    <property type="protein sequence ID" value="RTR35837.1"/>
    <property type="molecule type" value="Genomic_DNA"/>
</dbReference>
<protein>
    <submittedName>
        <fullName evidence="1">VOC family protein</fullName>
    </submittedName>
</protein>
<evidence type="ECO:0000313" key="2">
    <source>
        <dbReference type="Proteomes" id="UP000271374"/>
    </source>
</evidence>
<gene>
    <name evidence="1" type="ORF">EKG37_04190</name>
</gene>
<evidence type="ECO:0000313" key="1">
    <source>
        <dbReference type="EMBL" id="RTR35837.1"/>
    </source>
</evidence>
<dbReference type="AlphaFoldDB" id="A0A3S0KQX9"/>
<comment type="caution">
    <text evidence="1">The sequence shown here is derived from an EMBL/GenBank/DDBJ whole genome shotgun (WGS) entry which is preliminary data.</text>
</comment>
<name>A0A3S0KQX9_9BACI</name>
<dbReference type="SUPFAM" id="SSF54593">
    <property type="entry name" value="Glyoxalase/Bleomycin resistance protein/Dihydroxybiphenyl dioxygenase"/>
    <property type="match status" value="1"/>
</dbReference>
<proteinExistence type="predicted"/>
<dbReference type="InterPro" id="IPR029068">
    <property type="entry name" value="Glyas_Bleomycin-R_OHBP_Dase"/>
</dbReference>
<reference evidence="1 2" key="1">
    <citation type="submission" date="2018-12" db="EMBL/GenBank/DDBJ databases">
        <title>Bacillus yapensis draft genome sequence.</title>
        <authorList>
            <person name="Yu L."/>
            <person name="Xu X."/>
            <person name="Tang X."/>
        </authorList>
    </citation>
    <scope>NUCLEOTIDE SEQUENCE [LARGE SCALE GENOMIC DNA]</scope>
    <source>
        <strain evidence="1 2">XXST-01</strain>
    </source>
</reference>
<accession>A0A3S0KQX9</accession>
<dbReference type="RefSeq" id="WP_126406648.1">
    <property type="nucleotide sequence ID" value="NZ_RXNT01000002.1"/>
</dbReference>
<dbReference type="OrthoDB" id="2453533at2"/>
<organism evidence="1 2">
    <name type="scientific">Bacillus yapensis</name>
    <dbReference type="NCBI Taxonomy" id="2492960"/>
    <lineage>
        <taxon>Bacteria</taxon>
        <taxon>Bacillati</taxon>
        <taxon>Bacillota</taxon>
        <taxon>Bacilli</taxon>
        <taxon>Bacillales</taxon>
        <taxon>Bacillaceae</taxon>
        <taxon>Bacillus</taxon>
    </lineage>
</organism>